<dbReference type="EMBL" id="METM01000016">
    <property type="protein sequence ID" value="OGB90017.1"/>
    <property type="molecule type" value="Genomic_DNA"/>
</dbReference>
<dbReference type="InterPro" id="IPR014043">
    <property type="entry name" value="Acyl_transferase_dom"/>
</dbReference>
<dbReference type="PANTHER" id="PTHR42681:SF1">
    <property type="entry name" value="MALONYL-COA-ACYL CARRIER PROTEIN TRANSACYLASE, MITOCHONDRIAL"/>
    <property type="match status" value="1"/>
</dbReference>
<dbReference type="Pfam" id="PF00698">
    <property type="entry name" value="Acyl_transf_1"/>
    <property type="match status" value="1"/>
</dbReference>
<dbReference type="Proteomes" id="UP000178724">
    <property type="component" value="Unassembled WGS sequence"/>
</dbReference>
<accession>A0A1F4Q2B2</accession>
<evidence type="ECO:0000256" key="1">
    <source>
        <dbReference type="ARBA" id="ARBA00013258"/>
    </source>
</evidence>
<dbReference type="InterPro" id="IPR016035">
    <property type="entry name" value="Acyl_Trfase/lysoPLipase"/>
</dbReference>
<proteinExistence type="predicted"/>
<sequence length="276" mass="29996">MRIPHLYSALRYKSAVMRPEIISDPKVRQTLAAASRVSGRDVASALQNKRYFVDMAESYAVTLGAQVAVGRYFAERNGEPELIVGHSLGHYAGLVMAGSLDFEETLSHLSASGRAADDYFHRFNYATMLFGGVAGRAVFNKAAEIGGILLQMHSDGSVAIGRTDPLNEFKAFIEQMGGETKAVPLRLPFHNDLMKPAFAVARAGIDKLSIHSPRITFLSTYNVEHLSSPEAVFQALANEMVSPHKLQATIQKLVDAGHDSVIEMTTAGFDEVALAE</sequence>
<protein>
    <recommendedName>
        <fullName evidence="1">[acyl-carrier-protein] S-malonyltransferase</fullName>
        <ecNumber evidence="1">2.3.1.39</ecNumber>
    </recommendedName>
</protein>
<dbReference type="AlphaFoldDB" id="A0A1F4Q2B2"/>
<evidence type="ECO:0000256" key="4">
    <source>
        <dbReference type="ARBA" id="ARBA00048462"/>
    </source>
</evidence>
<evidence type="ECO:0000256" key="3">
    <source>
        <dbReference type="ARBA" id="ARBA00023315"/>
    </source>
</evidence>
<dbReference type="GO" id="GO:0006633">
    <property type="term" value="P:fatty acid biosynthetic process"/>
    <property type="evidence" value="ECO:0007669"/>
    <property type="project" value="TreeGrafter"/>
</dbReference>
<dbReference type="Gene3D" id="3.40.366.10">
    <property type="entry name" value="Malonyl-Coenzyme A Acyl Carrier Protein, domain 2"/>
    <property type="match status" value="1"/>
</dbReference>
<dbReference type="SUPFAM" id="SSF52151">
    <property type="entry name" value="FabD/lysophospholipase-like"/>
    <property type="match status" value="1"/>
</dbReference>
<dbReference type="GO" id="GO:0004314">
    <property type="term" value="F:[acyl-carrier-protein] S-malonyltransferase activity"/>
    <property type="evidence" value="ECO:0007669"/>
    <property type="project" value="UniProtKB-EC"/>
</dbReference>
<dbReference type="Gene3D" id="3.30.70.250">
    <property type="entry name" value="Malonyl-CoA ACP transacylase, ACP-binding"/>
    <property type="match status" value="1"/>
</dbReference>
<reference evidence="6 7" key="1">
    <citation type="journal article" date="2016" name="Nat. Commun.">
        <title>Thousands of microbial genomes shed light on interconnected biogeochemical processes in an aquifer system.</title>
        <authorList>
            <person name="Anantharaman K."/>
            <person name="Brown C.T."/>
            <person name="Hug L.A."/>
            <person name="Sharon I."/>
            <person name="Castelle C.J."/>
            <person name="Probst A.J."/>
            <person name="Thomas B.C."/>
            <person name="Singh A."/>
            <person name="Wilkins M.J."/>
            <person name="Karaoz U."/>
            <person name="Brodie E.L."/>
            <person name="Williams K.H."/>
            <person name="Hubbard S.S."/>
            <person name="Banfield J.F."/>
        </authorList>
    </citation>
    <scope>NUCLEOTIDE SEQUENCE [LARGE SCALE GENOMIC DNA]</scope>
</reference>
<dbReference type="InterPro" id="IPR050858">
    <property type="entry name" value="Mal-CoA-ACP_Trans/PKS_FabD"/>
</dbReference>
<dbReference type="PANTHER" id="PTHR42681">
    <property type="entry name" value="MALONYL-COA-ACYL CARRIER PROTEIN TRANSACYLASE, MITOCHONDRIAL"/>
    <property type="match status" value="1"/>
</dbReference>
<evidence type="ECO:0000313" key="6">
    <source>
        <dbReference type="EMBL" id="OGB90017.1"/>
    </source>
</evidence>
<evidence type="ECO:0000256" key="2">
    <source>
        <dbReference type="ARBA" id="ARBA00022679"/>
    </source>
</evidence>
<dbReference type="InterPro" id="IPR001227">
    <property type="entry name" value="Ac_transferase_dom_sf"/>
</dbReference>
<feature type="domain" description="Malonyl-CoA:ACP transacylase (MAT)" evidence="5">
    <location>
        <begin position="78"/>
        <end position="264"/>
    </location>
</feature>
<dbReference type="EC" id="2.3.1.39" evidence="1"/>
<organism evidence="6 7">
    <name type="scientific">candidate division WOR-1 bacterium RIFCSPHIGHO2_01_FULL_53_15</name>
    <dbReference type="NCBI Taxonomy" id="1802564"/>
    <lineage>
        <taxon>Bacteria</taxon>
        <taxon>Bacillati</taxon>
        <taxon>Saganbacteria</taxon>
    </lineage>
</organism>
<evidence type="ECO:0000313" key="7">
    <source>
        <dbReference type="Proteomes" id="UP000178724"/>
    </source>
</evidence>
<keyword evidence="3" id="KW-0012">Acyltransferase</keyword>
<name>A0A1F4Q2B2_UNCSA</name>
<comment type="caution">
    <text evidence="6">The sequence shown here is derived from an EMBL/GenBank/DDBJ whole genome shotgun (WGS) entry which is preliminary data.</text>
</comment>
<keyword evidence="2" id="KW-0808">Transferase</keyword>
<gene>
    <name evidence="6" type="ORF">A2625_01600</name>
</gene>
<evidence type="ECO:0000259" key="5">
    <source>
        <dbReference type="Pfam" id="PF00698"/>
    </source>
</evidence>
<comment type="catalytic activity">
    <reaction evidence="4">
        <text>holo-[ACP] + malonyl-CoA = malonyl-[ACP] + CoA</text>
        <dbReference type="Rhea" id="RHEA:41792"/>
        <dbReference type="Rhea" id="RHEA-COMP:9623"/>
        <dbReference type="Rhea" id="RHEA-COMP:9685"/>
        <dbReference type="ChEBI" id="CHEBI:57287"/>
        <dbReference type="ChEBI" id="CHEBI:57384"/>
        <dbReference type="ChEBI" id="CHEBI:64479"/>
        <dbReference type="ChEBI" id="CHEBI:78449"/>
        <dbReference type="EC" id="2.3.1.39"/>
    </reaction>
</comment>
<dbReference type="GO" id="GO:0005829">
    <property type="term" value="C:cytosol"/>
    <property type="evidence" value="ECO:0007669"/>
    <property type="project" value="TreeGrafter"/>
</dbReference>